<dbReference type="SUPFAM" id="SSF47413">
    <property type="entry name" value="lambda repressor-like DNA-binding domains"/>
    <property type="match status" value="1"/>
</dbReference>
<dbReference type="CDD" id="cd00093">
    <property type="entry name" value="HTH_XRE"/>
    <property type="match status" value="1"/>
</dbReference>
<evidence type="ECO:0000313" key="3">
    <source>
        <dbReference type="EMBL" id="CUN67839.1"/>
    </source>
</evidence>
<dbReference type="GO" id="GO:0005829">
    <property type="term" value="C:cytosol"/>
    <property type="evidence" value="ECO:0007669"/>
    <property type="project" value="TreeGrafter"/>
</dbReference>
<dbReference type="Proteomes" id="UP000095447">
    <property type="component" value="Unassembled WGS sequence"/>
</dbReference>
<dbReference type="InterPro" id="IPR010982">
    <property type="entry name" value="Lambda_DNA-bd_dom_sf"/>
</dbReference>
<dbReference type="RefSeq" id="WP_081016983.1">
    <property type="nucleotide sequence ID" value="NZ_CYZA01000004.1"/>
</dbReference>
<dbReference type="Pfam" id="PF01381">
    <property type="entry name" value="HTH_3"/>
    <property type="match status" value="1"/>
</dbReference>
<evidence type="ECO:0000313" key="4">
    <source>
        <dbReference type="Proteomes" id="UP000095447"/>
    </source>
</evidence>
<dbReference type="SMART" id="SM00530">
    <property type="entry name" value="HTH_XRE"/>
    <property type="match status" value="1"/>
</dbReference>
<evidence type="ECO:0000259" key="2">
    <source>
        <dbReference type="PROSITE" id="PS50943"/>
    </source>
</evidence>
<dbReference type="Gene3D" id="1.10.260.40">
    <property type="entry name" value="lambda repressor-like DNA-binding domains"/>
    <property type="match status" value="1"/>
</dbReference>
<dbReference type="GO" id="GO:0003700">
    <property type="term" value="F:DNA-binding transcription factor activity"/>
    <property type="evidence" value="ECO:0007669"/>
    <property type="project" value="TreeGrafter"/>
</dbReference>
<keyword evidence="1" id="KW-0238">DNA-binding</keyword>
<dbReference type="PANTHER" id="PTHR46797:SF1">
    <property type="entry name" value="METHYLPHOSPHONATE SYNTHASE"/>
    <property type="match status" value="1"/>
</dbReference>
<dbReference type="AlphaFoldDB" id="A0A173YWH8"/>
<dbReference type="InterPro" id="IPR050807">
    <property type="entry name" value="TransReg_Diox_bact_type"/>
</dbReference>
<sequence>MKKDTNLLDTQDVRAEAATALTPTATNGEKIKALRTAQGMSMAELSRRASMSDRAIRYIEAGEREPSVDAIQKIAAALGVTTDYFMDDATFRKELSDDQFYADVRKKYGSRGVAQAKKIKEQTSALFAGGELSEEDQANFIKEMEALFLDAKEEAKKFTPKKYL</sequence>
<proteinExistence type="predicted"/>
<gene>
    <name evidence="3" type="ORF">ERS852395_01011</name>
</gene>
<dbReference type="GO" id="GO:0003677">
    <property type="term" value="F:DNA binding"/>
    <property type="evidence" value="ECO:0007669"/>
    <property type="project" value="UniProtKB-KW"/>
</dbReference>
<dbReference type="EMBL" id="CYZA01000004">
    <property type="protein sequence ID" value="CUN67839.1"/>
    <property type="molecule type" value="Genomic_DNA"/>
</dbReference>
<dbReference type="PANTHER" id="PTHR46797">
    <property type="entry name" value="HTH-TYPE TRANSCRIPTIONAL REGULATOR"/>
    <property type="match status" value="1"/>
</dbReference>
<protein>
    <submittedName>
        <fullName evidence="3">Anaerobic benzoate catabolism transcriptional regulator</fullName>
    </submittedName>
</protein>
<evidence type="ECO:0000256" key="1">
    <source>
        <dbReference type="ARBA" id="ARBA00023125"/>
    </source>
</evidence>
<accession>A0A173YWH8</accession>
<name>A0A173YWH8_9FIRM</name>
<feature type="domain" description="HTH cro/C1-type" evidence="2">
    <location>
        <begin position="31"/>
        <end position="85"/>
    </location>
</feature>
<organism evidence="3 4">
    <name type="scientific">Blautia obeum</name>
    <dbReference type="NCBI Taxonomy" id="40520"/>
    <lineage>
        <taxon>Bacteria</taxon>
        <taxon>Bacillati</taxon>
        <taxon>Bacillota</taxon>
        <taxon>Clostridia</taxon>
        <taxon>Lachnospirales</taxon>
        <taxon>Lachnospiraceae</taxon>
        <taxon>Blautia</taxon>
    </lineage>
</organism>
<dbReference type="PROSITE" id="PS50943">
    <property type="entry name" value="HTH_CROC1"/>
    <property type="match status" value="1"/>
</dbReference>
<reference evidence="3 4" key="1">
    <citation type="submission" date="2015-09" db="EMBL/GenBank/DDBJ databases">
        <authorList>
            <consortium name="Pathogen Informatics"/>
        </authorList>
    </citation>
    <scope>NUCLEOTIDE SEQUENCE [LARGE SCALE GENOMIC DNA]</scope>
    <source>
        <strain evidence="3 4">2789STDY5608838</strain>
    </source>
</reference>
<dbReference type="InterPro" id="IPR001387">
    <property type="entry name" value="Cro/C1-type_HTH"/>
</dbReference>